<dbReference type="Proteomes" id="UP000037432">
    <property type="component" value="Unassembled WGS sequence"/>
</dbReference>
<protein>
    <submittedName>
        <fullName evidence="2">Uncharacterized protein</fullName>
    </submittedName>
</protein>
<comment type="caution">
    <text evidence="2">The sequence shown here is derived from an EMBL/GenBank/DDBJ whole genome shotgun (WGS) entry which is preliminary data.</text>
</comment>
<feature type="compositionally biased region" description="Acidic residues" evidence="1">
    <location>
        <begin position="112"/>
        <end position="122"/>
    </location>
</feature>
<dbReference type="EMBL" id="LFNT01000038">
    <property type="protein sequence ID" value="KMS71254.1"/>
    <property type="molecule type" value="Genomic_DNA"/>
</dbReference>
<dbReference type="PATRIC" id="fig|1938.3.peg.5185"/>
<evidence type="ECO:0000256" key="1">
    <source>
        <dbReference type="SAM" id="MobiDB-lite"/>
    </source>
</evidence>
<evidence type="ECO:0000313" key="3">
    <source>
        <dbReference type="Proteomes" id="UP000037432"/>
    </source>
</evidence>
<reference evidence="2 3" key="1">
    <citation type="submission" date="2015-06" db="EMBL/GenBank/DDBJ databases">
        <authorList>
            <person name="Ju K.-S."/>
            <person name="Doroghazi J.R."/>
            <person name="Metcalf W.W."/>
        </authorList>
    </citation>
    <scope>NUCLEOTIDE SEQUENCE [LARGE SCALE GENOMIC DNA]</scope>
    <source>
        <strain evidence="2 3">NRRL 3414</strain>
    </source>
</reference>
<name>A0A0J7Z632_STRVR</name>
<organism evidence="2 3">
    <name type="scientific">Streptomyces viridochromogenes</name>
    <dbReference type="NCBI Taxonomy" id="1938"/>
    <lineage>
        <taxon>Bacteria</taxon>
        <taxon>Bacillati</taxon>
        <taxon>Actinomycetota</taxon>
        <taxon>Actinomycetes</taxon>
        <taxon>Kitasatosporales</taxon>
        <taxon>Streptomycetaceae</taxon>
        <taxon>Streptomyces</taxon>
    </lineage>
</organism>
<proteinExistence type="predicted"/>
<dbReference type="AlphaFoldDB" id="A0A0J7Z632"/>
<sequence length="238" mass="26339">MGTRTSDAAPEEDAYEVADGAYEVPKEEIPDFVLGVIGNPFSAIEIDPRLAVPHEPFVSEESWIENGVKMMSVIGPENFLRLLLDSLKGDFTTSDDGSSPYGYHFDQHSDGDGDEGEDEETEHAEIEADVLHDYLSRAIVRRLAKEPSLLARSINVLRETESVVPEVLANVQELESDAAVLREAITASPDTWDDLSYESHRLVIYYLVEQVRVLGPSVPLDEQVTIIWRVPEPSADGA</sequence>
<feature type="region of interest" description="Disordered" evidence="1">
    <location>
        <begin position="95"/>
        <end position="122"/>
    </location>
</feature>
<accession>A0A0J7Z632</accession>
<gene>
    <name evidence="2" type="ORF">ACM01_28020</name>
</gene>
<evidence type="ECO:0000313" key="2">
    <source>
        <dbReference type="EMBL" id="KMS71254.1"/>
    </source>
</evidence>